<dbReference type="Proteomes" id="UP000256310">
    <property type="component" value="Unassembled WGS sequence"/>
</dbReference>
<dbReference type="EMBL" id="QRDP01000004">
    <property type="protein sequence ID" value="RED16023.1"/>
    <property type="molecule type" value="Genomic_DNA"/>
</dbReference>
<sequence length="443" mass="51284">MNGPVLPARLVSENRSISVEQPDRPDTLPTIPDDAPYCFRGRNILMLQGPVGPFFNRLAKDLQWAGANVHKINFNGGDWFYYPTNATSFTDPIDRFPAFLNRICDEKRIDTIMLFGDCRKMHSIASQIAAERNVEVYVFEEGYIRPDYITMECHGVNGRSTMPRAGIFYLNTPAPEPAETSSVGQTIWHATGWAFTYYFWAIILWPFFPRYRHHRSLSWFEGLAWVRGAARKYWYRWKNKRDVDRLVVEDHPPFFLVPLQVHNDAQIGVHSEFDTIEQFIRHTVRSFASHAAENALLVLKHHPMDRPYTDYTRLVRRLRDETKLGDRLIYVHDPHLPTLISEAQGLVTINSTTGMSAIHHSKPTLALGDAIYRIEGLTASVTLDEFWTKADEYPVHQDLYRNFRHQLIYRTQLNGNFYRRIKIPGTLAGIDWTRGELVNDTGE</sequence>
<evidence type="ECO:0000313" key="2">
    <source>
        <dbReference type="Proteomes" id="UP000256310"/>
    </source>
</evidence>
<protein>
    <submittedName>
        <fullName evidence="1">Capsular polysaccharide export protein</fullName>
    </submittedName>
</protein>
<accession>A0A3D9FE46</accession>
<dbReference type="OrthoDB" id="9794206at2"/>
<dbReference type="CDD" id="cd16441">
    <property type="entry name" value="beta_Kdo_transferase_KpsS"/>
    <property type="match status" value="1"/>
</dbReference>
<keyword evidence="2" id="KW-1185">Reference proteome</keyword>
<organism evidence="1 2">
    <name type="scientific">Parasphingopyxis lamellibrachiae</name>
    <dbReference type="NCBI Taxonomy" id="680125"/>
    <lineage>
        <taxon>Bacteria</taxon>
        <taxon>Pseudomonadati</taxon>
        <taxon>Pseudomonadota</taxon>
        <taxon>Alphaproteobacteria</taxon>
        <taxon>Sphingomonadales</taxon>
        <taxon>Sphingomonadaceae</taxon>
        <taxon>Parasphingopyxis</taxon>
    </lineage>
</organism>
<name>A0A3D9FE46_9SPHN</name>
<reference evidence="1 2" key="1">
    <citation type="submission" date="2018-07" db="EMBL/GenBank/DDBJ databases">
        <title>Genomic Encyclopedia of Type Strains, Phase IV (KMG-IV): sequencing the most valuable type-strain genomes for metagenomic binning, comparative biology and taxonomic classification.</title>
        <authorList>
            <person name="Goeker M."/>
        </authorList>
    </citation>
    <scope>NUCLEOTIDE SEQUENCE [LARGE SCALE GENOMIC DNA]</scope>
    <source>
        <strain evidence="1 2">DSM 26725</strain>
    </source>
</reference>
<proteinExistence type="predicted"/>
<dbReference type="AlphaFoldDB" id="A0A3D9FE46"/>
<gene>
    <name evidence="1" type="ORF">DFR46_1033</name>
</gene>
<comment type="caution">
    <text evidence="1">The sequence shown here is derived from an EMBL/GenBank/DDBJ whole genome shotgun (WGS) entry which is preliminary data.</text>
</comment>
<dbReference type="InterPro" id="IPR007833">
    <property type="entry name" value="Capsule_polysaccharide_synth"/>
</dbReference>
<dbReference type="RefSeq" id="WP_116235472.1">
    <property type="nucleotide sequence ID" value="NZ_QRDP01000004.1"/>
</dbReference>
<dbReference type="Pfam" id="PF05159">
    <property type="entry name" value="Capsule_synth"/>
    <property type="match status" value="1"/>
</dbReference>
<evidence type="ECO:0000313" key="1">
    <source>
        <dbReference type="EMBL" id="RED16023.1"/>
    </source>
</evidence>
<dbReference type="GO" id="GO:0000271">
    <property type="term" value="P:polysaccharide biosynthetic process"/>
    <property type="evidence" value="ECO:0007669"/>
    <property type="project" value="InterPro"/>
</dbReference>
<dbReference type="GO" id="GO:0015774">
    <property type="term" value="P:polysaccharide transport"/>
    <property type="evidence" value="ECO:0007669"/>
    <property type="project" value="InterPro"/>
</dbReference>